<feature type="transmembrane region" description="Helical" evidence="1">
    <location>
        <begin position="30"/>
        <end position="49"/>
    </location>
</feature>
<dbReference type="AlphaFoldDB" id="A0A2K8KPF3"/>
<organism evidence="2 3">
    <name type="scientific">Reinekea forsetii</name>
    <dbReference type="NCBI Taxonomy" id="1336806"/>
    <lineage>
        <taxon>Bacteria</taxon>
        <taxon>Pseudomonadati</taxon>
        <taxon>Pseudomonadota</taxon>
        <taxon>Gammaproteobacteria</taxon>
        <taxon>Oceanospirillales</taxon>
        <taxon>Saccharospirillaceae</taxon>
        <taxon>Reinekea</taxon>
    </lineage>
</organism>
<sequence>MALDWRSVGLTLPALKNRRYHCFGRSDGCFLSLLAMVSIRLIVLSTCFIRSAFLKRLGLNSPYWLARARG</sequence>
<reference evidence="2 3" key="1">
    <citation type="journal article" date="2017" name="Environ. Microbiol.">
        <title>Genomic and physiological analyses of 'Reinekea forsetii' reveal a versatile opportunistic lifestyle during spring algae blooms.</title>
        <authorList>
            <person name="Avci B."/>
            <person name="Hahnke R.L."/>
            <person name="Chafee M."/>
            <person name="Fischer T."/>
            <person name="Gruber-Vodicka H."/>
            <person name="Tegetmeyer H.E."/>
            <person name="Harder J."/>
            <person name="Fuchs B.M."/>
            <person name="Amann R.I."/>
            <person name="Teeling H."/>
        </authorList>
    </citation>
    <scope>NUCLEOTIDE SEQUENCE [LARGE SCALE GENOMIC DNA]</scope>
    <source>
        <strain evidence="2 3">Hel1_31_D35</strain>
    </source>
</reference>
<evidence type="ECO:0000313" key="2">
    <source>
        <dbReference type="EMBL" id="ATX76657.1"/>
    </source>
</evidence>
<dbReference type="EMBL" id="CP011797">
    <property type="protein sequence ID" value="ATX76657.1"/>
    <property type="molecule type" value="Genomic_DNA"/>
</dbReference>
<gene>
    <name evidence="2" type="ORF">REIFOR_01512</name>
</gene>
<keyword evidence="1" id="KW-1133">Transmembrane helix</keyword>
<name>A0A2K8KPF3_9GAMM</name>
<keyword evidence="1" id="KW-0812">Transmembrane</keyword>
<proteinExistence type="predicted"/>
<dbReference type="KEGG" id="rfo:REIFOR_01512"/>
<dbReference type="Proteomes" id="UP000229757">
    <property type="component" value="Chromosome"/>
</dbReference>
<accession>A0A2K8KPF3</accession>
<protein>
    <submittedName>
        <fullName evidence="2">Uncharacterized protein</fullName>
    </submittedName>
</protein>
<evidence type="ECO:0000313" key="3">
    <source>
        <dbReference type="Proteomes" id="UP000229757"/>
    </source>
</evidence>
<keyword evidence="1" id="KW-0472">Membrane</keyword>
<keyword evidence="3" id="KW-1185">Reference proteome</keyword>
<evidence type="ECO:0000256" key="1">
    <source>
        <dbReference type="SAM" id="Phobius"/>
    </source>
</evidence>